<dbReference type="PANTHER" id="PTHR24148">
    <property type="entry name" value="ANKYRIN REPEAT DOMAIN-CONTAINING PROTEIN 39 HOMOLOG-RELATED"/>
    <property type="match status" value="1"/>
</dbReference>
<keyword evidence="2" id="KW-0472">Membrane</keyword>
<feature type="transmembrane region" description="Helical" evidence="2">
    <location>
        <begin position="441"/>
        <end position="459"/>
    </location>
</feature>
<evidence type="ECO:0000313" key="4">
    <source>
        <dbReference type="EMBL" id="KAF1981710.1"/>
    </source>
</evidence>
<proteinExistence type="predicted"/>
<dbReference type="AlphaFoldDB" id="A0A6G1GLM0"/>
<dbReference type="OrthoDB" id="3904204at2759"/>
<evidence type="ECO:0000259" key="3">
    <source>
        <dbReference type="Pfam" id="PF06985"/>
    </source>
</evidence>
<dbReference type="PANTHER" id="PTHR24148:SF64">
    <property type="entry name" value="HETEROKARYON INCOMPATIBILITY DOMAIN-CONTAINING PROTEIN"/>
    <property type="match status" value="1"/>
</dbReference>
<keyword evidence="2" id="KW-1133">Transmembrane helix</keyword>
<feature type="transmembrane region" description="Helical" evidence="2">
    <location>
        <begin position="399"/>
        <end position="420"/>
    </location>
</feature>
<dbReference type="EMBL" id="ML977194">
    <property type="protein sequence ID" value="KAF1981710.1"/>
    <property type="molecule type" value="Genomic_DNA"/>
</dbReference>
<keyword evidence="5" id="KW-1185">Reference proteome</keyword>
<dbReference type="InterPro" id="IPR052895">
    <property type="entry name" value="HetReg/Transcr_Mod"/>
</dbReference>
<evidence type="ECO:0000256" key="2">
    <source>
        <dbReference type="SAM" id="Phobius"/>
    </source>
</evidence>
<protein>
    <recommendedName>
        <fullName evidence="3">Heterokaryon incompatibility domain-containing protein</fullName>
    </recommendedName>
</protein>
<dbReference type="InterPro" id="IPR010730">
    <property type="entry name" value="HET"/>
</dbReference>
<name>A0A6G1GLM0_9PEZI</name>
<reference evidence="4" key="1">
    <citation type="journal article" date="2020" name="Stud. Mycol.">
        <title>101 Dothideomycetes genomes: a test case for predicting lifestyles and emergence of pathogens.</title>
        <authorList>
            <person name="Haridas S."/>
            <person name="Albert R."/>
            <person name="Binder M."/>
            <person name="Bloem J."/>
            <person name="Labutti K."/>
            <person name="Salamov A."/>
            <person name="Andreopoulos B."/>
            <person name="Baker S."/>
            <person name="Barry K."/>
            <person name="Bills G."/>
            <person name="Bluhm B."/>
            <person name="Cannon C."/>
            <person name="Castanera R."/>
            <person name="Culley D."/>
            <person name="Daum C."/>
            <person name="Ezra D."/>
            <person name="Gonzalez J."/>
            <person name="Henrissat B."/>
            <person name="Kuo A."/>
            <person name="Liang C."/>
            <person name="Lipzen A."/>
            <person name="Lutzoni F."/>
            <person name="Magnuson J."/>
            <person name="Mondo S."/>
            <person name="Nolan M."/>
            <person name="Ohm R."/>
            <person name="Pangilinan J."/>
            <person name="Park H.-J."/>
            <person name="Ramirez L."/>
            <person name="Alfaro M."/>
            <person name="Sun H."/>
            <person name="Tritt A."/>
            <person name="Yoshinaga Y."/>
            <person name="Zwiers L.-H."/>
            <person name="Turgeon B."/>
            <person name="Goodwin S."/>
            <person name="Spatafora J."/>
            <person name="Crous P."/>
            <person name="Grigoriev I."/>
        </authorList>
    </citation>
    <scope>NUCLEOTIDE SEQUENCE</scope>
    <source>
        <strain evidence="4">CBS 113979</strain>
    </source>
</reference>
<keyword evidence="2" id="KW-0812">Transmembrane</keyword>
<organism evidence="4 5">
    <name type="scientific">Aulographum hederae CBS 113979</name>
    <dbReference type="NCBI Taxonomy" id="1176131"/>
    <lineage>
        <taxon>Eukaryota</taxon>
        <taxon>Fungi</taxon>
        <taxon>Dikarya</taxon>
        <taxon>Ascomycota</taxon>
        <taxon>Pezizomycotina</taxon>
        <taxon>Dothideomycetes</taxon>
        <taxon>Pleosporomycetidae</taxon>
        <taxon>Aulographales</taxon>
        <taxon>Aulographaceae</taxon>
    </lineage>
</organism>
<sequence>MRRFQDALTSSSPRPLHVRTLDDNPHLEMSEYHTAIELDAYACSHPIPDTLVPTFSAAQLYDSLPLSDPLNLRVIDLDEDGGNSNAPLSGTLRVVNLKDSPSFAALSYVWGSISSPPDTISCNGCIIEVSTNCHEALRSLRSLRSLRHLHGQITIWVDNFCMNQQDDREKETQIPLMEQIYTYAEPTFIWLGKGSESTDRAMACIKHASSMRFLPVEIPWYRRGECITPSDDRGLARRRLWKLWFKTRFRWKKFQKKHKQYLESSQDVNSLLGSPWMHRIWTFQEIVLASSPVVVCGSNTCDWAIFSQGVDLLYDAEPSIRFSFFRDTPTHNLNLAKDLRNIYAWMDVIKFWRSISRPTSWNGIEFRAAAKSSSISVDTYHAQNVCQSLPSSWLHVTSWLLSVFCLIMILILSLSIVTHLPSQLRRIPESEQPDGDRSSKLFPLYLTGWCLTVGLLLSVRLCKFGTVHTWSVSGVTNPFHEPIPMIVRALRDRQASHSSDKSFGLQGVLQRLGLKISAPDYEKPLRQVYLELFVTLIRKDSRLVNLLLDAGGMQPAKPSWVPNWDKIDDTAWFAPDLVSGLVDYQVSPNILELKPLVNIENEKLNVRGKWLSKISFVSDGLAKADDIDETSDEECISAELWDFITNVQLWLLAVRVAISSKEQPDIALERDVRDALLVDTVELGGRDKDVDIPPSFSKHGNAFGMPEDDLLEPFGL</sequence>
<evidence type="ECO:0000256" key="1">
    <source>
        <dbReference type="SAM" id="MobiDB-lite"/>
    </source>
</evidence>
<evidence type="ECO:0000313" key="5">
    <source>
        <dbReference type="Proteomes" id="UP000800041"/>
    </source>
</evidence>
<accession>A0A6G1GLM0</accession>
<feature type="domain" description="Heterokaryon incompatibility" evidence="3">
    <location>
        <begin position="103"/>
        <end position="285"/>
    </location>
</feature>
<gene>
    <name evidence="4" type="ORF">K402DRAFT_221388</name>
</gene>
<feature type="region of interest" description="Disordered" evidence="1">
    <location>
        <begin position="1"/>
        <end position="21"/>
    </location>
</feature>
<dbReference type="Pfam" id="PF06985">
    <property type="entry name" value="HET"/>
    <property type="match status" value="1"/>
</dbReference>
<dbReference type="Proteomes" id="UP000800041">
    <property type="component" value="Unassembled WGS sequence"/>
</dbReference>